<dbReference type="InterPro" id="IPR013078">
    <property type="entry name" value="His_Pase_superF_clade-1"/>
</dbReference>
<dbReference type="Pfam" id="PF00300">
    <property type="entry name" value="His_Phos_1"/>
    <property type="match status" value="1"/>
</dbReference>
<dbReference type="Gene3D" id="3.40.50.1240">
    <property type="entry name" value="Phosphoglycerate mutase-like"/>
    <property type="match status" value="1"/>
</dbReference>
<dbReference type="Proteomes" id="UP000535838">
    <property type="component" value="Unassembled WGS sequence"/>
</dbReference>
<dbReference type="PIRSF" id="PIRSF000709">
    <property type="entry name" value="6PFK_2-Ptase"/>
    <property type="match status" value="1"/>
</dbReference>
<comment type="caution">
    <text evidence="1">The sequence shown here is derived from an EMBL/GenBank/DDBJ whole genome shotgun (WGS) entry which is preliminary data.</text>
</comment>
<dbReference type="InterPro" id="IPR029033">
    <property type="entry name" value="His_PPase_superfam"/>
</dbReference>
<evidence type="ECO:0000313" key="2">
    <source>
        <dbReference type="Proteomes" id="UP000535838"/>
    </source>
</evidence>
<proteinExistence type="predicted"/>
<dbReference type="AlphaFoldDB" id="A0A841T609"/>
<organism evidence="1 2">
    <name type="scientific">Cohnella thailandensis</name>
    <dbReference type="NCBI Taxonomy" id="557557"/>
    <lineage>
        <taxon>Bacteria</taxon>
        <taxon>Bacillati</taxon>
        <taxon>Bacillota</taxon>
        <taxon>Bacilli</taxon>
        <taxon>Bacillales</taxon>
        <taxon>Paenibacillaceae</taxon>
        <taxon>Cohnella</taxon>
    </lineage>
</organism>
<dbReference type="GO" id="GO:0005737">
    <property type="term" value="C:cytoplasm"/>
    <property type="evidence" value="ECO:0007669"/>
    <property type="project" value="TreeGrafter"/>
</dbReference>
<dbReference type="EMBL" id="JACJVQ010000032">
    <property type="protein sequence ID" value="MBB6638296.1"/>
    <property type="molecule type" value="Genomic_DNA"/>
</dbReference>
<sequence>MKRIYLIRHCKANGQEAGAQLTIEGRIQAKHLAEFLTEKQIDYIVSSSYERAISSIRPLAKKLNLMIHMDNRLCERVLSTEELVNWMETLRESYEDLDRKLPGGESSRDAMTRGVSVINELYSRTEKNIAVVTHGNLMSLILKYYNNSYGFNEWERLTNPDIYELVKPKNEEETTLNRIWM</sequence>
<accession>A0A841T609</accession>
<dbReference type="CDD" id="cd07067">
    <property type="entry name" value="HP_PGM_like"/>
    <property type="match status" value="1"/>
</dbReference>
<dbReference type="SUPFAM" id="SSF53254">
    <property type="entry name" value="Phosphoglycerate mutase-like"/>
    <property type="match status" value="1"/>
</dbReference>
<dbReference type="PANTHER" id="PTHR48100">
    <property type="entry name" value="BROAD-SPECIFICITY PHOSPHATASE YOR283W-RELATED"/>
    <property type="match status" value="1"/>
</dbReference>
<dbReference type="SMART" id="SM00855">
    <property type="entry name" value="PGAM"/>
    <property type="match status" value="1"/>
</dbReference>
<evidence type="ECO:0000313" key="1">
    <source>
        <dbReference type="EMBL" id="MBB6638296.1"/>
    </source>
</evidence>
<dbReference type="PANTHER" id="PTHR48100:SF1">
    <property type="entry name" value="HISTIDINE PHOSPHATASE FAMILY PROTEIN-RELATED"/>
    <property type="match status" value="1"/>
</dbReference>
<gene>
    <name evidence="1" type="ORF">H7B67_29550</name>
</gene>
<protein>
    <submittedName>
        <fullName evidence="1">Histidine phosphatase family protein</fullName>
    </submittedName>
</protein>
<dbReference type="InterPro" id="IPR050275">
    <property type="entry name" value="PGM_Phosphatase"/>
</dbReference>
<name>A0A841T609_9BACL</name>
<dbReference type="RefSeq" id="WP_185123503.1">
    <property type="nucleotide sequence ID" value="NZ_JAGGKW010000017.1"/>
</dbReference>
<keyword evidence="2" id="KW-1185">Reference proteome</keyword>
<reference evidence="1 2" key="1">
    <citation type="submission" date="2020-08" db="EMBL/GenBank/DDBJ databases">
        <title>Cohnella phylogeny.</title>
        <authorList>
            <person name="Dunlap C."/>
        </authorList>
    </citation>
    <scope>NUCLEOTIDE SEQUENCE [LARGE SCALE GENOMIC DNA]</scope>
    <source>
        <strain evidence="1 2">DSM 25241</strain>
    </source>
</reference>
<dbReference type="GO" id="GO:0016791">
    <property type="term" value="F:phosphatase activity"/>
    <property type="evidence" value="ECO:0007669"/>
    <property type="project" value="TreeGrafter"/>
</dbReference>